<dbReference type="InterPro" id="IPR007110">
    <property type="entry name" value="Ig-like_dom"/>
</dbReference>
<proteinExistence type="predicted"/>
<evidence type="ECO:0000256" key="8">
    <source>
        <dbReference type="ARBA" id="ARBA00022989"/>
    </source>
</evidence>
<accession>A0A4W2BYQ8</accession>
<dbReference type="PANTHER" id="PTHR12231:SF239">
    <property type="entry name" value="NEURAL CELL ADHESION MOLECULE 1"/>
    <property type="match status" value="1"/>
</dbReference>
<dbReference type="InterPro" id="IPR036179">
    <property type="entry name" value="Ig-like_dom_sf"/>
</dbReference>
<dbReference type="FunFam" id="2.60.40.10:FF:000086">
    <property type="entry name" value="Neural cell adhesion molecule 1"/>
    <property type="match status" value="1"/>
</dbReference>
<evidence type="ECO:0000313" key="20">
    <source>
        <dbReference type="Proteomes" id="UP000314981"/>
    </source>
</evidence>
<evidence type="ECO:0000256" key="12">
    <source>
        <dbReference type="ARBA" id="ARBA00023319"/>
    </source>
</evidence>
<evidence type="ECO:0000313" key="21">
    <source>
        <dbReference type="Proteomes" id="UP000429181"/>
    </source>
</evidence>
<keyword evidence="5 16" id="KW-0732">Signal</keyword>
<dbReference type="PRINTS" id="PR01838">
    <property type="entry name" value="NCAMFAMILY"/>
</dbReference>
<evidence type="ECO:0000256" key="1">
    <source>
        <dbReference type="ARBA" id="ARBA00003000"/>
    </source>
</evidence>
<feature type="compositionally biased region" description="Low complexity" evidence="15">
    <location>
        <begin position="606"/>
        <end position="615"/>
    </location>
</feature>
<feature type="domain" description="Fibronectin type-III" evidence="18">
    <location>
        <begin position="498"/>
        <end position="597"/>
    </location>
</feature>
<evidence type="ECO:0000256" key="4">
    <source>
        <dbReference type="ARBA" id="ARBA00022692"/>
    </source>
</evidence>
<evidence type="ECO:0000313" key="19">
    <source>
        <dbReference type="Ensembl" id="ENSBIXP00000004490.1"/>
    </source>
</evidence>
<dbReference type="RefSeq" id="XP_027419539.1">
    <property type="nucleotide sequence ID" value="XM_027563738.1"/>
</dbReference>
<dbReference type="InterPro" id="IPR013783">
    <property type="entry name" value="Ig-like_fold"/>
</dbReference>
<dbReference type="SUPFAM" id="SSF48726">
    <property type="entry name" value="Immunoglobulin"/>
    <property type="match status" value="5"/>
</dbReference>
<feature type="domain" description="Ig-like" evidence="17">
    <location>
        <begin position="116"/>
        <end position="189"/>
    </location>
</feature>
<evidence type="ECO:0000256" key="2">
    <source>
        <dbReference type="ARBA" id="ARBA00004162"/>
    </source>
</evidence>
<keyword evidence="7" id="KW-0130">Cell adhesion</keyword>
<name>A0A4W2BYQ8_BOBOX</name>
<dbReference type="Ensembl" id="ENSBIXT00005029788.1">
    <property type="protein sequence ID" value="ENSBIXP00005017772.1"/>
    <property type="gene ID" value="ENSBIXG00005022045.1"/>
</dbReference>
<sequence length="760" mass="83686">MLQTKNLIWTLFFLGTAVSLQVDIVPSQGEISVGESKFFLCQVAGDAKDKDISWFSPNGEKLTPNQQRISVVWNDDSSSTLTIYNANIDDAGIYKCVVTAEDGTESEATVNVKIFQKLMFKNAPTPQEFREGEDAVIVCDVVSSLPPTIIWKHKGRDVILKKDVRFIVLTNNYLQIRGIKKTDEGTYRCEGRILARGEINFKDIQVIVNVPPTVQARQSIVNATANLGQSVTLVCNAEGFPEPTVSWTKDGEQIENEEDEKYLFSDDSSELTIRKVDKNDEAEYVCIAENKAGEQDASIHLKVFAKPKITYVENQTAMELEEQVTLTCEASGDPIPSITWRTSTRNISSEEKTLDGHMVVRSHARVSSLTLKSIQYTDAGEYVCTASNTIGQDSQSMYLEVQYAPKLQGPVAVYTWEGNQVNITCEVFAYPSATISWFRDGQLLPSSNYSNIKIYNTPSASYLEVTPDSENDFGNYNCTAVNRIGQESLEFILVQADTPSSPSIDQVEPYSSTAQVQFDEPEATGGVPILKYKAEWRAMGEEVWHSKWYDAKEASMEGIVTIVGLKPETTYAVRLAALNGKGLGEISAASEFKTQPVHSPLPPAPASSSTPVPLSHLDTTWPPPALTTTEATKGEPSAPKLEGQMGEDGNSIKVKLIKQDDGGSPIRHYLVKYRALSSEWKPEIRLPSGSDHVMLKSLDWNAEYEVYVVAENQQGKSKAAHFVFRTSAQPTAIPATLGGSSASYTFVSLLFSAVTLLLLC</sequence>
<evidence type="ECO:0000256" key="7">
    <source>
        <dbReference type="ARBA" id="ARBA00022889"/>
    </source>
</evidence>
<evidence type="ECO:0000259" key="17">
    <source>
        <dbReference type="PROSITE" id="PS50835"/>
    </source>
</evidence>
<feature type="domain" description="Ig-like" evidence="17">
    <location>
        <begin position="307"/>
        <end position="402"/>
    </location>
</feature>
<dbReference type="Pfam" id="PF07679">
    <property type="entry name" value="I-set"/>
    <property type="match status" value="2"/>
</dbReference>
<dbReference type="SUPFAM" id="SSF49265">
    <property type="entry name" value="Fibronectin type III"/>
    <property type="match status" value="1"/>
</dbReference>
<feature type="chain" id="PRO_5044610310" description="Neural cell adhesion molecule 1" evidence="16">
    <location>
        <begin position="20"/>
        <end position="760"/>
    </location>
</feature>
<dbReference type="GO" id="GO:0007155">
    <property type="term" value="P:cell adhesion"/>
    <property type="evidence" value="ECO:0007669"/>
    <property type="project" value="UniProtKB-KW"/>
</dbReference>
<dbReference type="CDD" id="cd05869">
    <property type="entry name" value="IgI_NCAM-1"/>
    <property type="match status" value="1"/>
</dbReference>
<comment type="subcellular location">
    <subcellularLocation>
        <location evidence="2">Cell membrane</location>
        <topology evidence="2">Single-pass membrane protein</topology>
    </subcellularLocation>
</comment>
<dbReference type="PANTHER" id="PTHR12231">
    <property type="entry name" value="CTX-RELATED TYPE I TRANSMEMBRANE PROTEIN"/>
    <property type="match status" value="1"/>
</dbReference>
<dbReference type="CDD" id="cd05865">
    <property type="entry name" value="IgI_1_NCAM-1"/>
    <property type="match status" value="1"/>
</dbReference>
<dbReference type="FunFam" id="2.60.40.10:FF:000137">
    <property type="entry name" value="neural cell adhesion molecule 1 isoform X2"/>
    <property type="match status" value="1"/>
</dbReference>
<dbReference type="SMART" id="SM00408">
    <property type="entry name" value="IGc2"/>
    <property type="match status" value="5"/>
</dbReference>
<dbReference type="PROSITE" id="PS50853">
    <property type="entry name" value="FN3"/>
    <property type="match status" value="2"/>
</dbReference>
<feature type="domain" description="Ig-like" evidence="17">
    <location>
        <begin position="212"/>
        <end position="300"/>
    </location>
</feature>
<organism evidence="19 20">
    <name type="scientific">Bos indicus x Bos taurus</name>
    <name type="common">Hybrid cattle</name>
    <dbReference type="NCBI Taxonomy" id="30522"/>
    <lineage>
        <taxon>Eukaryota</taxon>
        <taxon>Metazoa</taxon>
        <taxon>Chordata</taxon>
        <taxon>Craniata</taxon>
        <taxon>Vertebrata</taxon>
        <taxon>Euteleostomi</taxon>
        <taxon>Mammalia</taxon>
        <taxon>Eutheria</taxon>
        <taxon>Laurasiatheria</taxon>
        <taxon>Artiodactyla</taxon>
        <taxon>Ruminantia</taxon>
        <taxon>Pecora</taxon>
        <taxon>Bovidae</taxon>
        <taxon>Bovinae</taxon>
        <taxon>Bos</taxon>
    </lineage>
</organism>
<dbReference type="Ensembl" id="ENSBIXT00000007733.1">
    <property type="protein sequence ID" value="ENSBIXP00000004490.1"/>
    <property type="gene ID" value="ENSBIXG00000010840.1"/>
</dbReference>
<dbReference type="CTD" id="4684"/>
<comment type="function">
    <text evidence="1">This protein is a cell adhesion molecule involved in neuron-neuron adhesion, neurite fasciculation, outgrowth of neurites, etc.</text>
</comment>
<dbReference type="SMART" id="SM00060">
    <property type="entry name" value="FN3"/>
    <property type="match status" value="2"/>
</dbReference>
<evidence type="ECO:0000256" key="5">
    <source>
        <dbReference type="ARBA" id="ARBA00022729"/>
    </source>
</evidence>
<dbReference type="GeneTree" id="ENSGT00940000155743"/>
<keyword evidence="4" id="KW-0812">Transmembrane</keyword>
<dbReference type="FunFam" id="2.60.40.10:FF:000221">
    <property type="entry name" value="neural cell adhesion molecule 1 isoform X2"/>
    <property type="match status" value="1"/>
</dbReference>
<dbReference type="CDD" id="cd05730">
    <property type="entry name" value="IgI_3_NCAM-1"/>
    <property type="match status" value="1"/>
</dbReference>
<dbReference type="GeneID" id="113905843"/>
<dbReference type="InterPro" id="IPR013098">
    <property type="entry name" value="Ig_I-set"/>
</dbReference>
<keyword evidence="6" id="KW-0677">Repeat</keyword>
<feature type="region of interest" description="Disordered" evidence="15">
    <location>
        <begin position="594"/>
        <end position="649"/>
    </location>
</feature>
<evidence type="ECO:0000256" key="10">
    <source>
        <dbReference type="ARBA" id="ARBA00023157"/>
    </source>
</evidence>
<evidence type="ECO:0000256" key="13">
    <source>
        <dbReference type="ARBA" id="ARBA00063948"/>
    </source>
</evidence>
<dbReference type="Gene3D" id="2.60.40.10">
    <property type="entry name" value="Immunoglobulins"/>
    <property type="match status" value="7"/>
</dbReference>
<dbReference type="Proteomes" id="UP000429181">
    <property type="component" value="Chromosome 15"/>
</dbReference>
<dbReference type="InterPro" id="IPR003961">
    <property type="entry name" value="FN3_dom"/>
</dbReference>
<keyword evidence="3" id="KW-1003">Cell membrane</keyword>
<dbReference type="Pfam" id="PF00041">
    <property type="entry name" value="fn3"/>
    <property type="match status" value="2"/>
</dbReference>
<dbReference type="GO" id="GO:0005886">
    <property type="term" value="C:plasma membrane"/>
    <property type="evidence" value="ECO:0007669"/>
    <property type="project" value="UniProtKB-SubCell"/>
</dbReference>
<dbReference type="InterPro" id="IPR003598">
    <property type="entry name" value="Ig_sub2"/>
</dbReference>
<dbReference type="InterPro" id="IPR051170">
    <property type="entry name" value="Neural/epithelial_adhesion"/>
</dbReference>
<gene>
    <name evidence="19" type="primary">NCAM1</name>
</gene>
<dbReference type="FunFam" id="2.60.40.10:FF:000151">
    <property type="entry name" value="neural cell adhesion molecule 1 isoform X1"/>
    <property type="match status" value="1"/>
</dbReference>
<protein>
    <recommendedName>
        <fullName evidence="14">Neural cell adhesion molecule 1</fullName>
    </recommendedName>
</protein>
<dbReference type="CDD" id="cd00096">
    <property type="entry name" value="Ig"/>
    <property type="match status" value="1"/>
</dbReference>
<dbReference type="CDD" id="cd00063">
    <property type="entry name" value="FN3"/>
    <property type="match status" value="2"/>
</dbReference>
<dbReference type="Pfam" id="PF13927">
    <property type="entry name" value="Ig_3"/>
    <property type="match status" value="3"/>
</dbReference>
<feature type="domain" description="Ig-like" evidence="17">
    <location>
        <begin position="20"/>
        <end position="111"/>
    </location>
</feature>
<keyword evidence="11" id="KW-0325">Glycoprotein</keyword>
<feature type="signal peptide" evidence="16">
    <location>
        <begin position="1"/>
        <end position="19"/>
    </location>
</feature>
<evidence type="ECO:0000256" key="11">
    <source>
        <dbReference type="ARBA" id="ARBA00023180"/>
    </source>
</evidence>
<keyword evidence="9" id="KW-0472">Membrane</keyword>
<dbReference type="SMART" id="SM00409">
    <property type="entry name" value="IG"/>
    <property type="match status" value="5"/>
</dbReference>
<feature type="domain" description="Fibronectin type-III" evidence="18">
    <location>
        <begin position="635"/>
        <end position="730"/>
    </location>
</feature>
<evidence type="ECO:0000256" key="6">
    <source>
        <dbReference type="ARBA" id="ARBA00022737"/>
    </source>
</evidence>
<dbReference type="GO" id="GO:0043005">
    <property type="term" value="C:neuron projection"/>
    <property type="evidence" value="ECO:0007669"/>
    <property type="project" value="TreeGrafter"/>
</dbReference>
<keyword evidence="12" id="KW-0393">Immunoglobulin domain</keyword>
<dbReference type="Proteomes" id="UP000314981">
    <property type="component" value="Chromosome 15"/>
</dbReference>
<comment type="subunit">
    <text evidence="13">Interacts with MDK. Found in a complex with SLC39A6, SLC39A10 and with NCAM1; this complex controls NCAM1 phosphorylation and integration into focal adhesion complexes during epithelial-tomesenchymal transition. Interacts with synaptic plasticity regulator PANTS.</text>
</comment>
<dbReference type="PROSITE" id="PS50835">
    <property type="entry name" value="IG_LIKE"/>
    <property type="match status" value="5"/>
</dbReference>
<evidence type="ECO:0000256" key="16">
    <source>
        <dbReference type="SAM" id="SignalP"/>
    </source>
</evidence>
<keyword evidence="8" id="KW-1133">Transmembrane helix</keyword>
<dbReference type="FunFam" id="2.60.40.10:FF:000149">
    <property type="entry name" value="neural cell adhesion molecule 1 isoform X2"/>
    <property type="match status" value="1"/>
</dbReference>
<reference evidence="20 21" key="1">
    <citation type="submission" date="2018-11" db="EMBL/GenBank/DDBJ databases">
        <title>Haplotype-resolved cattle genomes.</title>
        <authorList>
            <person name="Low W.Y."/>
            <person name="Tearle R."/>
            <person name="Bickhart D.M."/>
            <person name="Rosen B.D."/>
            <person name="Koren S."/>
            <person name="Rhie A."/>
            <person name="Hiendleder S."/>
            <person name="Phillippy A.M."/>
            <person name="Smith T.P.L."/>
            <person name="Williams J.L."/>
        </authorList>
    </citation>
    <scope>NUCLEOTIDE SEQUENCE [LARGE SCALE GENOMIC DNA]</scope>
</reference>
<evidence type="ECO:0000256" key="9">
    <source>
        <dbReference type="ARBA" id="ARBA00023136"/>
    </source>
</evidence>
<dbReference type="InterPro" id="IPR036116">
    <property type="entry name" value="FN3_sf"/>
</dbReference>
<keyword evidence="10" id="KW-1015">Disulfide bond</keyword>
<reference evidence="19" key="2">
    <citation type="submission" date="2025-05" db="UniProtKB">
        <authorList>
            <consortium name="Ensembl"/>
        </authorList>
    </citation>
    <scope>IDENTIFICATION</scope>
</reference>
<evidence type="ECO:0000256" key="15">
    <source>
        <dbReference type="SAM" id="MobiDB-lite"/>
    </source>
</evidence>
<feature type="domain" description="Ig-like" evidence="17">
    <location>
        <begin position="405"/>
        <end position="490"/>
    </location>
</feature>
<dbReference type="AlphaFoldDB" id="A0A4W2BYQ8"/>
<evidence type="ECO:0000259" key="18">
    <source>
        <dbReference type="PROSITE" id="PS50853"/>
    </source>
</evidence>
<dbReference type="FunFam" id="2.60.40.10:FF:000173">
    <property type="entry name" value="Neural cell adhesion molecule 1"/>
    <property type="match status" value="1"/>
</dbReference>
<dbReference type="FunFam" id="2.60.40.10:FF:000159">
    <property type="entry name" value="neural cell adhesion molecule 1 isoform X2"/>
    <property type="match status" value="1"/>
</dbReference>
<keyword evidence="20" id="KW-1185">Reference proteome</keyword>
<evidence type="ECO:0000256" key="14">
    <source>
        <dbReference type="ARBA" id="ARBA00067632"/>
    </source>
</evidence>
<evidence type="ECO:0000256" key="3">
    <source>
        <dbReference type="ARBA" id="ARBA00022475"/>
    </source>
</evidence>
<dbReference type="InterPro" id="IPR009138">
    <property type="entry name" value="Neural_cell_adh"/>
</dbReference>
<dbReference type="InterPro" id="IPR003599">
    <property type="entry name" value="Ig_sub"/>
</dbReference>